<dbReference type="AlphaFoldDB" id="A0A562PFM9"/>
<comment type="caution">
    <text evidence="2">The sequence shown here is derived from an EMBL/GenBank/DDBJ whole genome shotgun (WGS) entry which is preliminary data.</text>
</comment>
<organism evidence="2 3">
    <name type="scientific">Mesorhizobium tianshanense</name>
    <dbReference type="NCBI Taxonomy" id="39844"/>
    <lineage>
        <taxon>Bacteria</taxon>
        <taxon>Pseudomonadati</taxon>
        <taxon>Pseudomonadota</taxon>
        <taxon>Alphaproteobacteria</taxon>
        <taxon>Hyphomicrobiales</taxon>
        <taxon>Phyllobacteriaceae</taxon>
        <taxon>Mesorhizobium</taxon>
    </lineage>
</organism>
<evidence type="ECO:0000313" key="3">
    <source>
        <dbReference type="Proteomes" id="UP000317122"/>
    </source>
</evidence>
<accession>A0A562PFM9</accession>
<dbReference type="Proteomes" id="UP000317122">
    <property type="component" value="Unassembled WGS sequence"/>
</dbReference>
<gene>
    <name evidence="2" type="ORF">IQ26_00189</name>
</gene>
<protein>
    <recommendedName>
        <fullName evidence="1">Anti-sigma factor NepR domain-containing protein</fullName>
    </recommendedName>
</protein>
<proteinExistence type="predicted"/>
<evidence type="ECO:0000313" key="2">
    <source>
        <dbReference type="EMBL" id="TWI43227.1"/>
    </source>
</evidence>
<feature type="domain" description="Anti-sigma factor NepR" evidence="1">
    <location>
        <begin position="53"/>
        <end position="86"/>
    </location>
</feature>
<dbReference type="EMBL" id="VLKT01000001">
    <property type="protein sequence ID" value="TWI43227.1"/>
    <property type="molecule type" value="Genomic_DNA"/>
</dbReference>
<evidence type="ECO:0000259" key="1">
    <source>
        <dbReference type="Pfam" id="PF18557"/>
    </source>
</evidence>
<dbReference type="Pfam" id="PF18557">
    <property type="entry name" value="NepR"/>
    <property type="match status" value="1"/>
</dbReference>
<sequence>MGNQTRVPLALRRVLKGGRVLGTKGRNEDMTKDTTAGAVNGRRAVSGDPLGPNSEIGRKLKQYYDELVSDNVPDRFAQLLSQLEQAQPARKKD</sequence>
<keyword evidence="3" id="KW-1185">Reference proteome</keyword>
<name>A0A562PFM9_9HYPH</name>
<reference evidence="2 3" key="1">
    <citation type="journal article" date="2015" name="Stand. Genomic Sci.">
        <title>Genomic Encyclopedia of Bacterial and Archaeal Type Strains, Phase III: the genomes of soil and plant-associated and newly described type strains.</title>
        <authorList>
            <person name="Whitman W.B."/>
            <person name="Woyke T."/>
            <person name="Klenk H.P."/>
            <person name="Zhou Y."/>
            <person name="Lilburn T.G."/>
            <person name="Beck B.J."/>
            <person name="De Vos P."/>
            <person name="Vandamme P."/>
            <person name="Eisen J.A."/>
            <person name="Garrity G."/>
            <person name="Hugenholtz P."/>
            <person name="Kyrpides N.C."/>
        </authorList>
    </citation>
    <scope>NUCLEOTIDE SEQUENCE [LARGE SCALE GENOMIC DNA]</scope>
    <source>
        <strain evidence="2 3">CGMCC 1.2546</strain>
    </source>
</reference>
<dbReference type="InterPro" id="IPR041649">
    <property type="entry name" value="NepR"/>
</dbReference>